<evidence type="ECO:0000313" key="2">
    <source>
        <dbReference type="EMBL" id="CAG6715993.1"/>
    </source>
</evidence>
<dbReference type="AlphaFoldDB" id="A0A8D8Y094"/>
<accession>A0A8D8Y094</accession>
<proteinExistence type="predicted"/>
<organism evidence="2">
    <name type="scientific">Cacopsylla melanoneura</name>
    <dbReference type="NCBI Taxonomy" id="428564"/>
    <lineage>
        <taxon>Eukaryota</taxon>
        <taxon>Metazoa</taxon>
        <taxon>Ecdysozoa</taxon>
        <taxon>Arthropoda</taxon>
        <taxon>Hexapoda</taxon>
        <taxon>Insecta</taxon>
        <taxon>Pterygota</taxon>
        <taxon>Neoptera</taxon>
        <taxon>Paraneoptera</taxon>
        <taxon>Hemiptera</taxon>
        <taxon>Sternorrhyncha</taxon>
        <taxon>Psylloidea</taxon>
        <taxon>Psyllidae</taxon>
        <taxon>Psyllinae</taxon>
        <taxon>Cacopsylla</taxon>
    </lineage>
</organism>
<evidence type="ECO:0000256" key="1">
    <source>
        <dbReference type="SAM" id="Phobius"/>
    </source>
</evidence>
<reference evidence="2" key="1">
    <citation type="submission" date="2021-05" db="EMBL/GenBank/DDBJ databases">
        <authorList>
            <person name="Alioto T."/>
            <person name="Alioto T."/>
            <person name="Gomez Garrido J."/>
        </authorList>
    </citation>
    <scope>NUCLEOTIDE SEQUENCE</scope>
</reference>
<protein>
    <submittedName>
        <fullName evidence="2">Uncharacterized protein</fullName>
    </submittedName>
</protein>
<keyword evidence="1" id="KW-0812">Transmembrane</keyword>
<dbReference type="EMBL" id="HBUF01353816">
    <property type="protein sequence ID" value="CAG6715993.1"/>
    <property type="molecule type" value="Transcribed_RNA"/>
</dbReference>
<name>A0A8D8Y094_9HEMI</name>
<keyword evidence="1" id="KW-1133">Transmembrane helix</keyword>
<keyword evidence="1" id="KW-0472">Membrane</keyword>
<feature type="transmembrane region" description="Helical" evidence="1">
    <location>
        <begin position="26"/>
        <end position="46"/>
    </location>
</feature>
<sequence>MFSNYHFKSTEPIVYLKFWPRSPCAFILYYLIIFKSLTILISNIKICRSGGLDLVRFLFLKRFEFDENLIPRFRRQNKNSTTTTEAPRDRAYCITIHSREYASLHVCIIYTYSSINNESHQS</sequence>